<sequence>MENGTFSTPPPYHQGTPRDDFLTGSGIAPTSTRTTSPKPSKTETEPLSRWLRFLGAVRRLWVLEVLWCFVGLGSAAVIITVLAQYNDKKAPEWPLAVSLNAFLALLASLMKAALLIPVAEGLGQLRWIWFTRKARRADDFELFDAATRGVSGRFMLLMSLKDGCLASSLR</sequence>
<keyword evidence="2" id="KW-0472">Membrane</keyword>
<dbReference type="Pfam" id="PF11374">
    <property type="entry name" value="DUF3176"/>
    <property type="match status" value="1"/>
</dbReference>
<dbReference type="EMBL" id="JAULSU010000004">
    <property type="protein sequence ID" value="KAK0619445.1"/>
    <property type="molecule type" value="Genomic_DNA"/>
</dbReference>
<protein>
    <submittedName>
        <fullName evidence="3">Uncharacterized protein</fullName>
    </submittedName>
</protein>
<name>A0AA40BZQ7_9PEZI</name>
<reference evidence="3" key="1">
    <citation type="submission" date="2023-06" db="EMBL/GenBank/DDBJ databases">
        <title>Genome-scale phylogeny and comparative genomics of the fungal order Sordariales.</title>
        <authorList>
            <consortium name="Lawrence Berkeley National Laboratory"/>
            <person name="Hensen N."/>
            <person name="Bonometti L."/>
            <person name="Westerberg I."/>
            <person name="Brannstrom I.O."/>
            <person name="Guillou S."/>
            <person name="Cros-Aarteil S."/>
            <person name="Calhoun S."/>
            <person name="Haridas S."/>
            <person name="Kuo A."/>
            <person name="Mondo S."/>
            <person name="Pangilinan J."/>
            <person name="Riley R."/>
            <person name="Labutti K."/>
            <person name="Andreopoulos B."/>
            <person name="Lipzen A."/>
            <person name="Chen C."/>
            <person name="Yanf M."/>
            <person name="Daum C."/>
            <person name="Ng V."/>
            <person name="Clum A."/>
            <person name="Steindorff A."/>
            <person name="Ohm R."/>
            <person name="Martin F."/>
            <person name="Silar P."/>
            <person name="Natvig D."/>
            <person name="Lalanne C."/>
            <person name="Gautier V."/>
            <person name="Ament-Velasquez S.L."/>
            <person name="Kruys A."/>
            <person name="Hutchinson M.I."/>
            <person name="Powell A.J."/>
            <person name="Barry K."/>
            <person name="Miller A.N."/>
            <person name="Grigoriev I.V."/>
            <person name="Debuchy R."/>
            <person name="Gladieux P."/>
            <person name="Thoren M.H."/>
            <person name="Johannesson H."/>
        </authorList>
    </citation>
    <scope>NUCLEOTIDE SEQUENCE</scope>
    <source>
        <strain evidence="3">CBS 606.72</strain>
    </source>
</reference>
<dbReference type="InterPro" id="IPR021514">
    <property type="entry name" value="DUF3176"/>
</dbReference>
<proteinExistence type="predicted"/>
<feature type="transmembrane region" description="Helical" evidence="2">
    <location>
        <begin position="95"/>
        <end position="116"/>
    </location>
</feature>
<keyword evidence="2" id="KW-0812">Transmembrane</keyword>
<dbReference type="PANTHER" id="PTHR35394">
    <property type="entry name" value="DUF3176 DOMAIN-CONTAINING PROTEIN"/>
    <property type="match status" value="1"/>
</dbReference>
<feature type="transmembrane region" description="Helical" evidence="2">
    <location>
        <begin position="60"/>
        <end position="83"/>
    </location>
</feature>
<feature type="region of interest" description="Disordered" evidence="1">
    <location>
        <begin position="1"/>
        <end position="43"/>
    </location>
</feature>
<evidence type="ECO:0000256" key="2">
    <source>
        <dbReference type="SAM" id="Phobius"/>
    </source>
</evidence>
<gene>
    <name evidence="3" type="ORF">B0T14DRAFT_208645</name>
</gene>
<comment type="caution">
    <text evidence="3">The sequence shown here is derived from an EMBL/GenBank/DDBJ whole genome shotgun (WGS) entry which is preliminary data.</text>
</comment>
<accession>A0AA40BZQ7</accession>
<evidence type="ECO:0000256" key="1">
    <source>
        <dbReference type="SAM" id="MobiDB-lite"/>
    </source>
</evidence>
<evidence type="ECO:0000313" key="4">
    <source>
        <dbReference type="Proteomes" id="UP001175000"/>
    </source>
</evidence>
<feature type="compositionally biased region" description="Low complexity" evidence="1">
    <location>
        <begin position="29"/>
        <end position="39"/>
    </location>
</feature>
<dbReference type="PANTHER" id="PTHR35394:SF5">
    <property type="entry name" value="DUF3176 DOMAIN-CONTAINING PROTEIN"/>
    <property type="match status" value="1"/>
</dbReference>
<keyword evidence="4" id="KW-1185">Reference proteome</keyword>
<dbReference type="Proteomes" id="UP001175000">
    <property type="component" value="Unassembled WGS sequence"/>
</dbReference>
<keyword evidence="2" id="KW-1133">Transmembrane helix</keyword>
<evidence type="ECO:0000313" key="3">
    <source>
        <dbReference type="EMBL" id="KAK0619445.1"/>
    </source>
</evidence>
<dbReference type="AlphaFoldDB" id="A0AA40BZQ7"/>
<organism evidence="3 4">
    <name type="scientific">Immersiella caudata</name>
    <dbReference type="NCBI Taxonomy" id="314043"/>
    <lineage>
        <taxon>Eukaryota</taxon>
        <taxon>Fungi</taxon>
        <taxon>Dikarya</taxon>
        <taxon>Ascomycota</taxon>
        <taxon>Pezizomycotina</taxon>
        <taxon>Sordariomycetes</taxon>
        <taxon>Sordariomycetidae</taxon>
        <taxon>Sordariales</taxon>
        <taxon>Lasiosphaeriaceae</taxon>
        <taxon>Immersiella</taxon>
    </lineage>
</organism>